<dbReference type="AlphaFoldDB" id="A0AB34FU30"/>
<dbReference type="InterPro" id="IPR023100">
    <property type="entry name" value="D-aminoacylase_insert_dom_sf"/>
</dbReference>
<dbReference type="InterPro" id="IPR011059">
    <property type="entry name" value="Metal-dep_hydrolase_composite"/>
</dbReference>
<evidence type="ECO:0000259" key="2">
    <source>
        <dbReference type="Pfam" id="PF07969"/>
    </source>
</evidence>
<dbReference type="GO" id="GO:0016491">
    <property type="term" value="F:oxidoreductase activity"/>
    <property type="evidence" value="ECO:0007669"/>
    <property type="project" value="UniProtKB-KW"/>
</dbReference>
<proteinExistence type="predicted"/>
<reference evidence="3" key="1">
    <citation type="submission" date="2023-01" db="EMBL/GenBank/DDBJ databases">
        <title>The growth and conidiation of Purpureocillium lavendulum are regulated by nitrogen source and histone H3K14 acetylation.</title>
        <authorList>
            <person name="Tang P."/>
            <person name="Han J."/>
            <person name="Zhang C."/>
            <person name="Tang P."/>
            <person name="Qi F."/>
            <person name="Zhang K."/>
            <person name="Liang L."/>
        </authorList>
    </citation>
    <scope>NUCLEOTIDE SEQUENCE</scope>
    <source>
        <strain evidence="3">YMF1.00683</strain>
    </source>
</reference>
<dbReference type="InterPro" id="IPR002347">
    <property type="entry name" value="SDR_fam"/>
</dbReference>
<dbReference type="PANTHER" id="PTHR47534">
    <property type="entry name" value="YALI0E05731P"/>
    <property type="match status" value="1"/>
</dbReference>
<dbReference type="Gene3D" id="3.40.50.720">
    <property type="entry name" value="NAD(P)-binding Rossmann-like Domain"/>
    <property type="match status" value="1"/>
</dbReference>
<dbReference type="Gene3D" id="3.30.1490.130">
    <property type="entry name" value="D-aminoacylase. Domain 3"/>
    <property type="match status" value="1"/>
</dbReference>
<protein>
    <submittedName>
        <fullName evidence="3">D-aminoacylase</fullName>
    </submittedName>
</protein>
<dbReference type="SUPFAM" id="SSF51735">
    <property type="entry name" value="NAD(P)-binding Rossmann-fold domains"/>
    <property type="match status" value="1"/>
</dbReference>
<organism evidence="3 4">
    <name type="scientific">Purpureocillium lavendulum</name>
    <dbReference type="NCBI Taxonomy" id="1247861"/>
    <lineage>
        <taxon>Eukaryota</taxon>
        <taxon>Fungi</taxon>
        <taxon>Dikarya</taxon>
        <taxon>Ascomycota</taxon>
        <taxon>Pezizomycotina</taxon>
        <taxon>Sordariomycetes</taxon>
        <taxon>Hypocreomycetidae</taxon>
        <taxon>Hypocreales</taxon>
        <taxon>Ophiocordycipitaceae</taxon>
        <taxon>Purpureocillium</taxon>
    </lineage>
</organism>
<dbReference type="Pfam" id="PF07969">
    <property type="entry name" value="Amidohydro_3"/>
    <property type="match status" value="1"/>
</dbReference>
<dbReference type="Gene3D" id="3.20.20.140">
    <property type="entry name" value="Metal-dependent hydrolases"/>
    <property type="match status" value="1"/>
</dbReference>
<dbReference type="InterPro" id="IPR052228">
    <property type="entry name" value="Sec_Metab_Biosynth_Oxidored"/>
</dbReference>
<dbReference type="InterPro" id="IPR032466">
    <property type="entry name" value="Metal_Hydrolase"/>
</dbReference>
<comment type="caution">
    <text evidence="3">The sequence shown here is derived from an EMBL/GenBank/DDBJ whole genome shotgun (WGS) entry which is preliminary data.</text>
</comment>
<evidence type="ECO:0000256" key="1">
    <source>
        <dbReference type="ARBA" id="ARBA00023002"/>
    </source>
</evidence>
<dbReference type="EMBL" id="JAQHRD010000004">
    <property type="protein sequence ID" value="KAJ6442430.1"/>
    <property type="molecule type" value="Genomic_DNA"/>
</dbReference>
<dbReference type="InterPro" id="IPR036291">
    <property type="entry name" value="NAD(P)-bd_dom_sf"/>
</dbReference>
<dbReference type="GO" id="GO:0016811">
    <property type="term" value="F:hydrolase activity, acting on carbon-nitrogen (but not peptide) bonds, in linear amides"/>
    <property type="evidence" value="ECO:0007669"/>
    <property type="project" value="InterPro"/>
</dbReference>
<name>A0AB34FU30_9HYPO</name>
<accession>A0AB34FU30</accession>
<keyword evidence="1" id="KW-0560">Oxidoreductase</keyword>
<dbReference type="Pfam" id="PF00106">
    <property type="entry name" value="adh_short"/>
    <property type="match status" value="1"/>
</dbReference>
<dbReference type="SUPFAM" id="SSF51338">
    <property type="entry name" value="Composite domain of metallo-dependent hydrolases"/>
    <property type="match status" value="1"/>
</dbReference>
<feature type="domain" description="Amidohydrolase 3" evidence="2">
    <location>
        <begin position="335"/>
        <end position="815"/>
    </location>
</feature>
<keyword evidence="4" id="KW-1185">Reference proteome</keyword>
<dbReference type="PANTHER" id="PTHR47534:SF3">
    <property type="entry name" value="ALCOHOL DEHYDROGENASE-LIKE C-TERMINAL DOMAIN-CONTAINING PROTEIN"/>
    <property type="match status" value="1"/>
</dbReference>
<dbReference type="Proteomes" id="UP001163105">
    <property type="component" value="Unassembled WGS sequence"/>
</dbReference>
<dbReference type="InterPro" id="IPR013108">
    <property type="entry name" value="Amidohydro_3"/>
</dbReference>
<gene>
    <name evidence="3" type="ORF">O9K51_05989</name>
</gene>
<evidence type="ECO:0000313" key="3">
    <source>
        <dbReference type="EMBL" id="KAJ6442430.1"/>
    </source>
</evidence>
<evidence type="ECO:0000313" key="4">
    <source>
        <dbReference type="Proteomes" id="UP001163105"/>
    </source>
</evidence>
<dbReference type="Gene3D" id="2.30.40.10">
    <property type="entry name" value="Urease, subunit C, domain 1"/>
    <property type="match status" value="1"/>
</dbReference>
<dbReference type="SUPFAM" id="SSF51556">
    <property type="entry name" value="Metallo-dependent hydrolases"/>
    <property type="match status" value="1"/>
</dbReference>
<sequence length="839" mass="90563">MEGLINDATAPRVAVFVGGTSGIGKFTVRALAATGASMRIYLVGRKSAEERMRGFIEELQAANSKAEVVWVEAEVSLLAETRRACDVIKGRESRVDLLFLSAGYAPFGRRNETSEGLEVAQSLEYYSRMLFIQLLLPALREAEAPRVMSVLGGGMERATVDLDDLDLKKPGNFGAIKAQMQYTSMNTMGLEKLAVDNPDVTFLHSWPGWVNTGNVRRGSEPNSITAWLIWLILQPLISLFSFSDAESGQRHLFQCTSAAFGGRGVPWEGKVGVNTLGGPTDNIMAPEILFTSATVINGDEGAEPRVADVLVSGGIVARIGAPGSIDAHAGTARRIDATGHVLSPGFIDMHAHSDLYLLTHPEHEAKITQGCTTEVVGQDGISYAPVRSEEQMRAIRDQIAGWNGNPSDDECAAAPLREVGMFAWRTLGEYLDCLERNRTATNVAALVPQGNLRLLACGPYDTAAKPEQIEDQVTLLREAMSQGAVGMSSGLTYTPGMYASTSELAVLCKVLADEFPGAYYAPHHRSYGFKAIESYAEMLELGQTTGCPADLTHATLNFSENKGRAPELISMVDDTLSKGVDVTLDTYPYLPGCTTLAALLPSWASSGGPTETLKRLEDPATCEEIRVAVEVKGCDGGHGIPTNWDEIQIGTASDPSIASWSGRRVGEVASSVGRPAIEIFFEILRKERLATSCLMHIGNEENVQQIMQHRVHMGGSDAILHGKTLHPRAYGTFSRYLGHYSRDLGLLKLPDMIAHITSRPAKRLGVYPHRGLIAEGSAADLVLFDPETVKDMATFDEPKVPSRGIRFVLVNGEVAVDEGTMTGSRGGKVLRRKDGKVVG</sequence>
<dbReference type="CDD" id="cd01297">
    <property type="entry name" value="D-aminoacylase"/>
    <property type="match status" value="1"/>
</dbReference>